<reference evidence="3 4" key="2">
    <citation type="submission" date="2019-09" db="EMBL/GenBank/DDBJ databases">
        <authorList>
            <person name="Jin C."/>
        </authorList>
    </citation>
    <scope>NUCLEOTIDE SEQUENCE [LARGE SCALE GENOMIC DNA]</scope>
    <source>
        <strain evidence="3 4">AN110305</strain>
    </source>
</reference>
<evidence type="ECO:0000256" key="1">
    <source>
        <dbReference type="PROSITE-ProRule" id="PRU00325"/>
    </source>
</evidence>
<dbReference type="GO" id="GO:0008270">
    <property type="term" value="F:zinc ion binding"/>
    <property type="evidence" value="ECO:0007669"/>
    <property type="project" value="UniProtKB-KW"/>
</dbReference>
<feature type="domain" description="SWIM-type" evidence="2">
    <location>
        <begin position="126"/>
        <end position="161"/>
    </location>
</feature>
<gene>
    <name evidence="3" type="ORF">F0L68_31460</name>
</gene>
<dbReference type="Pfam" id="PF04434">
    <property type="entry name" value="SWIM"/>
    <property type="match status" value="1"/>
</dbReference>
<dbReference type="InterPro" id="IPR007527">
    <property type="entry name" value="Znf_SWIM"/>
</dbReference>
<keyword evidence="1" id="KW-0863">Zinc-finger</keyword>
<dbReference type="Proteomes" id="UP000323454">
    <property type="component" value="Unassembled WGS sequence"/>
</dbReference>
<dbReference type="PANTHER" id="PTHR38133">
    <property type="entry name" value="SLR1429 PROTEIN"/>
    <property type="match status" value="1"/>
</dbReference>
<sequence>MTERIKGFPAFPPGARPRGQFARTWWGNAWIKALEDTSLDAAPLAVGRRYAHTGLVGTITVSPGRIEATVHDGTDDVPYRTLVLVEELTDAEWERLLDQVAGNAGHIAALLDKDMPHDLVAAAEDAGVRLLPGIGDLVPECGCPGWEHPCKHAAALCYQASWLLDADPFVLLLMRGRGQDELLAELQRRNGGRLDRATEQRPAGPVGVPAARAYAAAVAPLPAPPPAPEAAGPAPSVASAPGLAPDAVRWLVADAALRARDLLAGAEPLPRLDVWRDTVRLAATHHDASLYERLREASGRPAELDRAARAWECGGSAGLDTLEQPWHPAKADLARAGAALAAAGDDWPGAGSPEFTAWRNRWTAEDLALQLRYGRDGRWYPYRQEDGEWWPAGMPGRDPAAALAELLGG</sequence>
<evidence type="ECO:0000259" key="2">
    <source>
        <dbReference type="PROSITE" id="PS50966"/>
    </source>
</evidence>
<keyword evidence="4" id="KW-1185">Reference proteome</keyword>
<accession>A0A5B2WS90</accession>
<keyword evidence="1" id="KW-0479">Metal-binding</keyword>
<dbReference type="PANTHER" id="PTHR38133:SF1">
    <property type="entry name" value="SLR1429 PROTEIN"/>
    <property type="match status" value="1"/>
</dbReference>
<protein>
    <recommendedName>
        <fullName evidence="2">SWIM-type domain-containing protein</fullName>
    </recommendedName>
</protein>
<proteinExistence type="predicted"/>
<name>A0A5B2WS90_9PSEU</name>
<dbReference type="PROSITE" id="PS50966">
    <property type="entry name" value="ZF_SWIM"/>
    <property type="match status" value="1"/>
</dbReference>
<dbReference type="AlphaFoldDB" id="A0A5B2WS90"/>
<reference evidence="3 4" key="1">
    <citation type="submission" date="2019-09" db="EMBL/GenBank/DDBJ databases">
        <title>Goodfellowia gen. nov., a new genus of the Pseudonocardineae related to Actinoalloteichus, containing Goodfellowia coeruleoviolacea gen. nov., comb. nov. gen. nov., comb. nov.</title>
        <authorList>
            <person name="Labeda D."/>
        </authorList>
    </citation>
    <scope>NUCLEOTIDE SEQUENCE [LARGE SCALE GENOMIC DNA]</scope>
    <source>
        <strain evidence="3 4">AN110305</strain>
    </source>
</reference>
<evidence type="ECO:0000313" key="4">
    <source>
        <dbReference type="Proteomes" id="UP000323454"/>
    </source>
</evidence>
<evidence type="ECO:0000313" key="3">
    <source>
        <dbReference type="EMBL" id="KAA2253808.1"/>
    </source>
</evidence>
<dbReference type="OrthoDB" id="188274at2"/>
<keyword evidence="1" id="KW-0862">Zinc</keyword>
<dbReference type="RefSeq" id="WP_149853502.1">
    <property type="nucleotide sequence ID" value="NZ_VUOB01000064.1"/>
</dbReference>
<comment type="caution">
    <text evidence="3">The sequence shown here is derived from an EMBL/GenBank/DDBJ whole genome shotgun (WGS) entry which is preliminary data.</text>
</comment>
<dbReference type="EMBL" id="VUOB01000064">
    <property type="protein sequence ID" value="KAA2253808.1"/>
    <property type="molecule type" value="Genomic_DNA"/>
</dbReference>
<organism evidence="3 4">
    <name type="scientific">Solihabitans fulvus</name>
    <dbReference type="NCBI Taxonomy" id="1892852"/>
    <lineage>
        <taxon>Bacteria</taxon>
        <taxon>Bacillati</taxon>
        <taxon>Actinomycetota</taxon>
        <taxon>Actinomycetes</taxon>
        <taxon>Pseudonocardiales</taxon>
        <taxon>Pseudonocardiaceae</taxon>
        <taxon>Solihabitans</taxon>
    </lineage>
</organism>